<name>A0A6J5TDV4_9CAUD</name>
<sequence length="390" mass="44275">MEILRVPPYPITTTWDVPEANADYTIYVEDVVDHSIETLSVTSNSSAQITYTLPRSKVQFDRDFLFRVYDIDLDGEIVVDSNLTVYRPYVDPNLLGTTQQEILDYKKWEIVARAIMDSYLGNDSGTGEGFYNHKLIVQGVGEGNDYFPMWHNPKKILKVYENNQIVFNGEDTTKKITNFWDTEYDPALYLGLKVNNHDYAVGDNIYVKIPALSIDDNFIVTELLSSGQDIGFRINIKANFTDMWVMGATVKRVWNQNYVITPNNSAIMRVETDMYNRYEQTPLRLPIAYGDVGPYGLAVGSVAFPKGYDYIFVLDVGYKAVPPDIEQAAMMLINDLKCGNNDYYKRFVTQYDTDQFSIKYSAAFLGGTGNNIVDKILDGYKGDVIKPGIL</sequence>
<accession>A0A6J5TDV4</accession>
<proteinExistence type="predicted"/>
<reference evidence="1" key="1">
    <citation type="submission" date="2020-05" db="EMBL/GenBank/DDBJ databases">
        <authorList>
            <person name="Chiriac C."/>
            <person name="Salcher M."/>
            <person name="Ghai R."/>
            <person name="Kavagutti S V."/>
        </authorList>
    </citation>
    <scope>NUCLEOTIDE SEQUENCE</scope>
</reference>
<organism evidence="1">
    <name type="scientific">uncultured Caudovirales phage</name>
    <dbReference type="NCBI Taxonomy" id="2100421"/>
    <lineage>
        <taxon>Viruses</taxon>
        <taxon>Duplodnaviria</taxon>
        <taxon>Heunggongvirae</taxon>
        <taxon>Uroviricota</taxon>
        <taxon>Caudoviricetes</taxon>
        <taxon>Peduoviridae</taxon>
        <taxon>Maltschvirus</taxon>
        <taxon>Maltschvirus maltsch</taxon>
    </lineage>
</organism>
<dbReference type="EMBL" id="LR798269">
    <property type="protein sequence ID" value="CAB5219181.1"/>
    <property type="molecule type" value="Genomic_DNA"/>
</dbReference>
<gene>
    <name evidence="1" type="ORF">UFOVP222_36</name>
</gene>
<protein>
    <submittedName>
        <fullName evidence="1">Uncharacterized protein</fullName>
    </submittedName>
</protein>
<evidence type="ECO:0000313" key="1">
    <source>
        <dbReference type="EMBL" id="CAB5219181.1"/>
    </source>
</evidence>